<feature type="transmembrane region" description="Helical" evidence="1">
    <location>
        <begin position="84"/>
        <end position="103"/>
    </location>
</feature>
<keyword evidence="1" id="KW-0812">Transmembrane</keyword>
<dbReference type="Gene3D" id="3.40.50.2000">
    <property type="entry name" value="Glycogen Phosphorylase B"/>
    <property type="match status" value="2"/>
</dbReference>
<dbReference type="RefSeq" id="WP_138258276.1">
    <property type="nucleotide sequence ID" value="NZ_VBUK01000005.1"/>
</dbReference>
<dbReference type="Pfam" id="PF13439">
    <property type="entry name" value="Glyco_transf_4"/>
    <property type="match status" value="1"/>
</dbReference>
<dbReference type="GO" id="GO:0016757">
    <property type="term" value="F:glycosyltransferase activity"/>
    <property type="evidence" value="ECO:0007669"/>
    <property type="project" value="InterPro"/>
</dbReference>
<dbReference type="PANTHER" id="PTHR12526:SF630">
    <property type="entry name" value="GLYCOSYLTRANSFERASE"/>
    <property type="match status" value="1"/>
</dbReference>
<keyword evidence="5" id="KW-1185">Reference proteome</keyword>
<dbReference type="Proteomes" id="UP000308382">
    <property type="component" value="Unassembled WGS sequence"/>
</dbReference>
<gene>
    <name evidence="4" type="ORF">FEK29_09890</name>
</gene>
<dbReference type="CDD" id="cd03811">
    <property type="entry name" value="GT4_GT28_WabH-like"/>
    <property type="match status" value="1"/>
</dbReference>
<proteinExistence type="predicted"/>
<protein>
    <submittedName>
        <fullName evidence="4">Glycosyltransferase</fullName>
    </submittedName>
</protein>
<dbReference type="SUPFAM" id="SSF53756">
    <property type="entry name" value="UDP-Glycosyltransferase/glycogen phosphorylase"/>
    <property type="match status" value="1"/>
</dbReference>
<evidence type="ECO:0000313" key="5">
    <source>
        <dbReference type="Proteomes" id="UP000308382"/>
    </source>
</evidence>
<name>A0A5R8M4M1_9FLAO</name>
<dbReference type="PANTHER" id="PTHR12526">
    <property type="entry name" value="GLYCOSYLTRANSFERASE"/>
    <property type="match status" value="1"/>
</dbReference>
<dbReference type="OrthoDB" id="791981at2"/>
<dbReference type="EMBL" id="VBUK01000005">
    <property type="protein sequence ID" value="TLF44548.1"/>
    <property type="molecule type" value="Genomic_DNA"/>
</dbReference>
<feature type="domain" description="Glycosyl transferase family 1" evidence="2">
    <location>
        <begin position="184"/>
        <end position="314"/>
    </location>
</feature>
<feature type="domain" description="Glycosyltransferase subfamily 4-like N-terminal" evidence="3">
    <location>
        <begin position="17"/>
        <end position="175"/>
    </location>
</feature>
<evidence type="ECO:0000256" key="1">
    <source>
        <dbReference type="SAM" id="Phobius"/>
    </source>
</evidence>
<evidence type="ECO:0000259" key="2">
    <source>
        <dbReference type="Pfam" id="PF00534"/>
    </source>
</evidence>
<dbReference type="AlphaFoldDB" id="A0A5R8M4M1"/>
<keyword evidence="1" id="KW-0472">Membrane</keyword>
<keyword evidence="1" id="KW-1133">Transmembrane helix</keyword>
<evidence type="ECO:0000313" key="4">
    <source>
        <dbReference type="EMBL" id="TLF44548.1"/>
    </source>
</evidence>
<dbReference type="Pfam" id="PF00534">
    <property type="entry name" value="Glycos_transf_1"/>
    <property type="match status" value="1"/>
</dbReference>
<dbReference type="InterPro" id="IPR028098">
    <property type="entry name" value="Glyco_trans_4-like_N"/>
</dbReference>
<sequence>MTSNKIKITFVIPNLSPGGAERILTFLAAKIDEHKFDSELLIIGSPGEENFSTEQMTVTFLGIDRVIRSIPKLVKHIRKRRPNIVMGTLAHVNVILGVISVLFPKIIFVGRQTSIVNIYKSFTSKPVFDWYHHFEKMALSKLDSIICQSEDMAMDCRGLFKIPIEKIHIINNPITDNFELVTNNRTKSQKYRFITVGRLVAVKGHQRVLKVLSQFNKPFNYTIIGDGPLKDELFDLARNYGIYKNINHIPFTNKVSDYLEQSDFFLQGSLTEGFPNALLESCAVGTPAIAFDVPGGTKEIIEHSVNGYLVEDEKDFLRILNDLGTFNPESVSKSVFNKFEKSLILKQYESHFIKLLES</sequence>
<keyword evidence="4" id="KW-0808">Transferase</keyword>
<organism evidence="4 5">
    <name type="scientific">Maribacter aurantiacus</name>
    <dbReference type="NCBI Taxonomy" id="1882343"/>
    <lineage>
        <taxon>Bacteria</taxon>
        <taxon>Pseudomonadati</taxon>
        <taxon>Bacteroidota</taxon>
        <taxon>Flavobacteriia</taxon>
        <taxon>Flavobacteriales</taxon>
        <taxon>Flavobacteriaceae</taxon>
        <taxon>Maribacter</taxon>
    </lineage>
</organism>
<accession>A0A5R8M4M1</accession>
<comment type="caution">
    <text evidence="4">The sequence shown here is derived from an EMBL/GenBank/DDBJ whole genome shotgun (WGS) entry which is preliminary data.</text>
</comment>
<evidence type="ECO:0000259" key="3">
    <source>
        <dbReference type="Pfam" id="PF13439"/>
    </source>
</evidence>
<reference evidence="4 5" key="1">
    <citation type="journal article" date="2017" name="Int. J. Syst. Evol. Microbiol.">
        <title>Maripseudobacter aurantiacus gen. nov., sp. nov., a novel member of the family Flavobacteriaceae isolated from a sedimentation basin.</title>
        <authorList>
            <person name="Chen C."/>
            <person name="Su Y."/>
            <person name="Tao T."/>
            <person name="Fu G."/>
            <person name="Zhang C."/>
            <person name="Sun C."/>
            <person name="Zhang X."/>
            <person name="Wu M."/>
        </authorList>
    </citation>
    <scope>NUCLEOTIDE SEQUENCE [LARGE SCALE GENOMIC DNA]</scope>
    <source>
        <strain evidence="5">CDA4</strain>
    </source>
</reference>
<dbReference type="InterPro" id="IPR001296">
    <property type="entry name" value="Glyco_trans_1"/>
</dbReference>